<dbReference type="Proteomes" id="UP000249390">
    <property type="component" value="Unassembled WGS sequence"/>
</dbReference>
<evidence type="ECO:0000256" key="3">
    <source>
        <dbReference type="ARBA" id="ARBA00022833"/>
    </source>
</evidence>
<dbReference type="SUPFAM" id="SSF57850">
    <property type="entry name" value="RING/U-box"/>
    <property type="match status" value="1"/>
</dbReference>
<dbReference type="PROSITE" id="PS51292">
    <property type="entry name" value="ZF_RING_CH"/>
    <property type="match status" value="1"/>
</dbReference>
<dbReference type="AlphaFoldDB" id="A0A328E1Y0"/>
<evidence type="ECO:0000256" key="5">
    <source>
        <dbReference type="SAM" id="Phobius"/>
    </source>
</evidence>
<evidence type="ECO:0000256" key="1">
    <source>
        <dbReference type="ARBA" id="ARBA00022723"/>
    </source>
</evidence>
<dbReference type="Pfam" id="PF12428">
    <property type="entry name" value="DUF3675"/>
    <property type="match status" value="1"/>
</dbReference>
<dbReference type="PANTHER" id="PTHR23012">
    <property type="entry name" value="RING/FYVE/PHD ZINC FINGER DOMAIN-CONTAINING"/>
    <property type="match status" value="1"/>
</dbReference>
<proteinExistence type="predicted"/>
<dbReference type="InterPro" id="IPR013083">
    <property type="entry name" value="Znf_RING/FYVE/PHD"/>
</dbReference>
<dbReference type="PANTHER" id="PTHR23012:SF174">
    <property type="entry name" value="OS01G0121200 PROTEIN"/>
    <property type="match status" value="1"/>
</dbReference>
<keyword evidence="2" id="KW-0863">Zinc-finger</keyword>
<keyword evidence="3" id="KW-0862">Zinc</keyword>
<dbReference type="SMART" id="SM00744">
    <property type="entry name" value="RINGv"/>
    <property type="match status" value="1"/>
</dbReference>
<dbReference type="GO" id="GO:0008270">
    <property type="term" value="F:zinc ion binding"/>
    <property type="evidence" value="ECO:0007669"/>
    <property type="project" value="UniProtKB-KW"/>
</dbReference>
<dbReference type="GO" id="GO:0004842">
    <property type="term" value="F:ubiquitin-protein transferase activity"/>
    <property type="evidence" value="ECO:0007669"/>
    <property type="project" value="TreeGrafter"/>
</dbReference>
<protein>
    <recommendedName>
        <fullName evidence="6">RING-CH-type domain-containing protein</fullName>
    </recommendedName>
</protein>
<feature type="domain" description="RING-CH-type" evidence="6">
    <location>
        <begin position="53"/>
        <end position="113"/>
    </location>
</feature>
<evidence type="ECO:0000259" key="6">
    <source>
        <dbReference type="PROSITE" id="PS51292"/>
    </source>
</evidence>
<dbReference type="InterPro" id="IPR022143">
    <property type="entry name" value="DUF3675"/>
</dbReference>
<name>A0A328E1Y0_9ASTE</name>
<dbReference type="Gene3D" id="3.30.40.10">
    <property type="entry name" value="Zinc/RING finger domain, C3HC4 (zinc finger)"/>
    <property type="match status" value="1"/>
</dbReference>
<keyword evidence="5" id="KW-1133">Transmembrane helix</keyword>
<feature type="region of interest" description="Disordered" evidence="4">
    <location>
        <begin position="252"/>
        <end position="277"/>
    </location>
</feature>
<keyword evidence="5" id="KW-0472">Membrane</keyword>
<dbReference type="GO" id="GO:0016020">
    <property type="term" value="C:membrane"/>
    <property type="evidence" value="ECO:0007669"/>
    <property type="project" value="TreeGrafter"/>
</dbReference>
<evidence type="ECO:0000313" key="8">
    <source>
        <dbReference type="Proteomes" id="UP000249390"/>
    </source>
</evidence>
<dbReference type="InterPro" id="IPR033275">
    <property type="entry name" value="MARCH-like"/>
</dbReference>
<comment type="caution">
    <text evidence="7">The sequence shown here is derived from an EMBL/GenBank/DDBJ whole genome shotgun (WGS) entry which is preliminary data.</text>
</comment>
<reference evidence="7 8" key="1">
    <citation type="submission" date="2018-06" db="EMBL/GenBank/DDBJ databases">
        <title>The Genome of Cuscuta australis (Dodder) Provides Insight into the Evolution of Plant Parasitism.</title>
        <authorList>
            <person name="Liu H."/>
        </authorList>
    </citation>
    <scope>NUCLEOTIDE SEQUENCE [LARGE SCALE GENOMIC DNA]</scope>
    <source>
        <strain evidence="8">cv. Yunnan</strain>
        <tissue evidence="7">Vines</tissue>
    </source>
</reference>
<keyword evidence="5" id="KW-0812">Transmembrane</keyword>
<accession>A0A328E1Y0</accession>
<organism evidence="7 8">
    <name type="scientific">Cuscuta australis</name>
    <dbReference type="NCBI Taxonomy" id="267555"/>
    <lineage>
        <taxon>Eukaryota</taxon>
        <taxon>Viridiplantae</taxon>
        <taxon>Streptophyta</taxon>
        <taxon>Embryophyta</taxon>
        <taxon>Tracheophyta</taxon>
        <taxon>Spermatophyta</taxon>
        <taxon>Magnoliopsida</taxon>
        <taxon>eudicotyledons</taxon>
        <taxon>Gunneridae</taxon>
        <taxon>Pentapetalae</taxon>
        <taxon>asterids</taxon>
        <taxon>lamiids</taxon>
        <taxon>Solanales</taxon>
        <taxon>Convolvulaceae</taxon>
        <taxon>Cuscuteae</taxon>
        <taxon>Cuscuta</taxon>
        <taxon>Cuscuta subgen. Grammica</taxon>
        <taxon>Cuscuta sect. Cleistogrammica</taxon>
    </lineage>
</organism>
<dbReference type="Pfam" id="PF12906">
    <property type="entry name" value="RINGv"/>
    <property type="match status" value="1"/>
</dbReference>
<evidence type="ECO:0000256" key="2">
    <source>
        <dbReference type="ARBA" id="ARBA00022771"/>
    </source>
</evidence>
<sequence>MADHFVLLVDRLLTESTLEAALQHRNSLQLSSSRGEDMSTGFSSHTMDIDISSSPADLVQCKICHEEDEDSNMDIPCSCLGSLKYAHHECVQKWCNEKGDNICEICCQQYKPCYIAPPPLLHYGGTPMNLRGFRGHWEISREDLSNPEFLAMVSRGPNSYIDEDPDEYSEHASQSLICCRSVAIIFTVLLIFRHALPIIISVSGDDSMPFFEVWLCMKLLQVIMLSIGIVMPIYIMVKAYMAIRHRRRHHQDVRSLDNATTNEPPMQQPLPQLVHIR</sequence>
<dbReference type="CDD" id="cd16495">
    <property type="entry name" value="RING_CH-C4HC3_MARCH"/>
    <property type="match status" value="1"/>
</dbReference>
<dbReference type="GO" id="GO:0016567">
    <property type="term" value="P:protein ubiquitination"/>
    <property type="evidence" value="ECO:0007669"/>
    <property type="project" value="TreeGrafter"/>
</dbReference>
<feature type="transmembrane region" description="Helical" evidence="5">
    <location>
        <begin position="220"/>
        <end position="241"/>
    </location>
</feature>
<dbReference type="InterPro" id="IPR011016">
    <property type="entry name" value="Znf_RING-CH"/>
</dbReference>
<gene>
    <name evidence="7" type="ORF">DM860_015925</name>
</gene>
<keyword evidence="1" id="KW-0479">Metal-binding</keyword>
<feature type="transmembrane region" description="Helical" evidence="5">
    <location>
        <begin position="182"/>
        <end position="200"/>
    </location>
</feature>
<evidence type="ECO:0000256" key="4">
    <source>
        <dbReference type="SAM" id="MobiDB-lite"/>
    </source>
</evidence>
<evidence type="ECO:0000313" key="7">
    <source>
        <dbReference type="EMBL" id="RAL50778.1"/>
    </source>
</evidence>
<keyword evidence="8" id="KW-1185">Reference proteome</keyword>
<dbReference type="EMBL" id="NQVE01000055">
    <property type="protein sequence ID" value="RAL50778.1"/>
    <property type="molecule type" value="Genomic_DNA"/>
</dbReference>